<name>A0A0E9NFU1_SAICN</name>
<reference evidence="1 2" key="1">
    <citation type="journal article" date="2011" name="J. Gen. Appl. Microbiol.">
        <title>Draft genome sequencing of the enigmatic yeast Saitoella complicata.</title>
        <authorList>
            <person name="Nishida H."/>
            <person name="Hamamoto M."/>
            <person name="Sugiyama J."/>
        </authorList>
    </citation>
    <scope>NUCLEOTIDE SEQUENCE [LARGE SCALE GENOMIC DNA]</scope>
    <source>
        <strain evidence="1 2">NRRL Y-17804</strain>
    </source>
</reference>
<evidence type="ECO:0000313" key="2">
    <source>
        <dbReference type="Proteomes" id="UP000033140"/>
    </source>
</evidence>
<evidence type="ECO:0000313" key="1">
    <source>
        <dbReference type="EMBL" id="GAO48737.1"/>
    </source>
</evidence>
<proteinExistence type="predicted"/>
<dbReference type="AlphaFoldDB" id="A0A0E9NFU1"/>
<protein>
    <submittedName>
        <fullName evidence="1">Uncharacterized protein</fullName>
    </submittedName>
</protein>
<organism evidence="1 2">
    <name type="scientific">Saitoella complicata (strain BCRC 22490 / CBS 7301 / JCM 7358 / NBRC 10748 / NRRL Y-17804)</name>
    <dbReference type="NCBI Taxonomy" id="698492"/>
    <lineage>
        <taxon>Eukaryota</taxon>
        <taxon>Fungi</taxon>
        <taxon>Dikarya</taxon>
        <taxon>Ascomycota</taxon>
        <taxon>Taphrinomycotina</taxon>
        <taxon>Taphrinomycotina incertae sedis</taxon>
        <taxon>Saitoella</taxon>
    </lineage>
</organism>
<reference evidence="1 2" key="3">
    <citation type="journal article" date="2015" name="Genome Announc.">
        <title>Draft Genome Sequence of the Archiascomycetous Yeast Saitoella complicata.</title>
        <authorList>
            <person name="Yamauchi K."/>
            <person name="Kondo S."/>
            <person name="Hamamoto M."/>
            <person name="Takahashi Y."/>
            <person name="Ogura Y."/>
            <person name="Hayashi T."/>
            <person name="Nishida H."/>
        </authorList>
    </citation>
    <scope>NUCLEOTIDE SEQUENCE [LARGE SCALE GENOMIC DNA]</scope>
    <source>
        <strain evidence="1 2">NRRL Y-17804</strain>
    </source>
</reference>
<accession>A0A0E9NFU1</accession>
<comment type="caution">
    <text evidence="1">The sequence shown here is derived from an EMBL/GenBank/DDBJ whole genome shotgun (WGS) entry which is preliminary data.</text>
</comment>
<keyword evidence="2" id="KW-1185">Reference proteome</keyword>
<reference evidence="1 2" key="2">
    <citation type="journal article" date="2014" name="J. Gen. Appl. Microbiol.">
        <title>The early diverging ascomycetous budding yeast Saitoella complicata has three histone deacetylases belonging to the Clr6, Hos2, and Rpd3 lineages.</title>
        <authorList>
            <person name="Nishida H."/>
            <person name="Matsumoto T."/>
            <person name="Kondo S."/>
            <person name="Hamamoto M."/>
            <person name="Yoshikawa H."/>
        </authorList>
    </citation>
    <scope>NUCLEOTIDE SEQUENCE [LARGE SCALE GENOMIC DNA]</scope>
    <source>
        <strain evidence="1 2">NRRL Y-17804</strain>
    </source>
</reference>
<dbReference type="Proteomes" id="UP000033140">
    <property type="component" value="Unassembled WGS sequence"/>
</dbReference>
<gene>
    <name evidence="1" type="ORF">G7K_2907-t1</name>
</gene>
<sequence length="170" mass="19140">MLYCTARNSSSFNGRRVFVVDVSIFRFPSGYSSPGPSLHKPDLALPADITPSRCAYGAAEAQPRRKTSTINQQPDNGTSRLIFIGKLSSSSQNLRSLRILRRNCAWILREASSWLWTDSIIVSLTSTLIDTRLTTVINLQRNDLELNHTIHLNHNEFGRAKRLTTSKPRL</sequence>
<dbReference type="EMBL" id="BACD03000017">
    <property type="protein sequence ID" value="GAO48737.1"/>
    <property type="molecule type" value="Genomic_DNA"/>
</dbReference>